<evidence type="ECO:0000259" key="3">
    <source>
        <dbReference type="Pfam" id="PF23666"/>
    </source>
</evidence>
<feature type="domain" description="Rcc01698-like C-terminal" evidence="3">
    <location>
        <begin position="356"/>
        <end position="451"/>
    </location>
</feature>
<dbReference type="Gene3D" id="3.30.2400.10">
    <property type="entry name" value="Major capsid protein gp5"/>
    <property type="match status" value="1"/>
</dbReference>
<dbReference type="STRING" id="728005.SAMN04488059_10571"/>
<reference evidence="4 5" key="1">
    <citation type="submission" date="2016-10" db="EMBL/GenBank/DDBJ databases">
        <authorList>
            <person name="de Groot N.N."/>
        </authorList>
    </citation>
    <scope>NUCLEOTIDE SEQUENCE [LARGE SCALE GENOMIC DNA]</scope>
    <source>
        <strain evidence="4 5">CGMCC 1.10210</strain>
    </source>
</reference>
<protein>
    <submittedName>
        <fullName evidence="4">Phage major capsid protein, HK97 family</fullName>
    </submittedName>
</protein>
<dbReference type="OrthoDB" id="9786516at2"/>
<evidence type="ECO:0000313" key="4">
    <source>
        <dbReference type="EMBL" id="SFC43605.1"/>
    </source>
</evidence>
<dbReference type="AlphaFoldDB" id="A0A1I1J5E2"/>
<dbReference type="InterPro" id="IPR056490">
    <property type="entry name" value="Rcc01698_C"/>
</dbReference>
<sequence>MDMTSDGLETKAGAGSDIGALFAEFSTAFEEFKRTNDQRLGEIEKRGSADGLLEGKLDRLNSVLDGQKAAMDRAMVERARPLLDGRGAPLGGEYKEAFASYVKRGEEKALSVGVNADGGYVVPPETETEITRLMTAVSPIRAIAGVRQVSGSVYKRPISVTGPATGWVGETAARPTTNSQTLAELSYPTMELYAMPAATSSFLDDAAVDVGQWISDEVNAAFAAQETTAFVTGNGVNKPTGFLTATSVAEASWTWGNLGYIATGTAGALARRITARSLPSGHAQAPEVDRPLPGGVSVAVRALPLVMVAHLPPLPSDPSRSRLVVAAYTQPWPGRVQVVDDATGTTLAELTRRGLLGSLTADLQAGPLGIWDQGNVVDVTLLEGHLASGEDLAVLGGSNRLAVENDAGNWEVVGFANAELVSPGRYRLSRLLRGMDCTGPAMSTAPVGRRVILLDSRAVSLPMDAHWLGETRTFRIYAGARDVEGQSLSFATDAGPALPLPPVHLRAVRAGGDVAFNWTRCSRADGDGWGAAESPLEHVPERYQLTIFNGSTPVRLLESTSPAASYGAADQVSDFGVLPAVFNFTVVQVSPVLGGGHAAEGAFHG</sequence>
<dbReference type="InterPro" id="IPR024455">
    <property type="entry name" value="Phage_capsid"/>
</dbReference>
<feature type="domain" description="Phage capsid-like C-terminal" evidence="2">
    <location>
        <begin position="118"/>
        <end position="276"/>
    </location>
</feature>
<comment type="subcellular location">
    <subcellularLocation>
        <location evidence="1">Virion</location>
    </subcellularLocation>
</comment>
<dbReference type="Pfam" id="PF05065">
    <property type="entry name" value="Phage_capsid"/>
    <property type="match status" value="1"/>
</dbReference>
<accession>A0A1I1J5E2</accession>
<dbReference type="Proteomes" id="UP000182258">
    <property type="component" value="Unassembled WGS sequence"/>
</dbReference>
<dbReference type="InterPro" id="IPR054612">
    <property type="entry name" value="Phage_capsid-like_C"/>
</dbReference>
<organism evidence="4 5">
    <name type="scientific">Devosia psychrophila</name>
    <dbReference type="NCBI Taxonomy" id="728005"/>
    <lineage>
        <taxon>Bacteria</taxon>
        <taxon>Pseudomonadati</taxon>
        <taxon>Pseudomonadota</taxon>
        <taxon>Alphaproteobacteria</taxon>
        <taxon>Hyphomicrobiales</taxon>
        <taxon>Devosiaceae</taxon>
        <taxon>Devosia</taxon>
    </lineage>
</organism>
<dbReference type="RefSeq" id="WP_143078071.1">
    <property type="nucleotide sequence ID" value="NZ_FOMB01000005.1"/>
</dbReference>
<dbReference type="Pfam" id="PF23666">
    <property type="entry name" value="Rcc01698_C"/>
    <property type="match status" value="1"/>
</dbReference>
<gene>
    <name evidence="4" type="ORF">SAMN04488059_10571</name>
</gene>
<dbReference type="NCBIfam" id="TIGR01554">
    <property type="entry name" value="major_cap_HK97"/>
    <property type="match status" value="1"/>
</dbReference>
<evidence type="ECO:0000256" key="1">
    <source>
        <dbReference type="ARBA" id="ARBA00004328"/>
    </source>
</evidence>
<evidence type="ECO:0000259" key="2">
    <source>
        <dbReference type="Pfam" id="PF05065"/>
    </source>
</evidence>
<dbReference type="EMBL" id="FOMB01000005">
    <property type="protein sequence ID" value="SFC43605.1"/>
    <property type="molecule type" value="Genomic_DNA"/>
</dbReference>
<dbReference type="SUPFAM" id="SSF56563">
    <property type="entry name" value="Major capsid protein gp5"/>
    <property type="match status" value="1"/>
</dbReference>
<name>A0A1I1J5E2_9HYPH</name>
<proteinExistence type="predicted"/>
<evidence type="ECO:0000313" key="5">
    <source>
        <dbReference type="Proteomes" id="UP000182258"/>
    </source>
</evidence>